<dbReference type="GO" id="GO:0005681">
    <property type="term" value="C:spliceosomal complex"/>
    <property type="evidence" value="ECO:0007669"/>
    <property type="project" value="UniProtKB-UniRule"/>
</dbReference>
<keyword evidence="11" id="KW-1185">Reference proteome</keyword>
<dbReference type="AlphaFoldDB" id="A0A9W8A4X3"/>
<evidence type="ECO:0000259" key="9">
    <source>
        <dbReference type="Pfam" id="PF11708"/>
    </source>
</evidence>
<feature type="compositionally biased region" description="Basic and acidic residues" evidence="8">
    <location>
        <begin position="195"/>
        <end position="211"/>
    </location>
</feature>
<comment type="subcellular location">
    <subcellularLocation>
        <location evidence="1 7">Nucleus</location>
    </subcellularLocation>
</comment>
<feature type="region of interest" description="Disordered" evidence="8">
    <location>
        <begin position="179"/>
        <end position="211"/>
    </location>
</feature>
<evidence type="ECO:0000256" key="4">
    <source>
        <dbReference type="ARBA" id="ARBA00022728"/>
    </source>
</evidence>
<evidence type="ECO:0000313" key="11">
    <source>
        <dbReference type="Proteomes" id="UP001150538"/>
    </source>
</evidence>
<proteinExistence type="inferred from homology"/>
<keyword evidence="6 7" id="KW-0539">Nucleus</keyword>
<accession>A0A9W8A4X3</accession>
<comment type="caution">
    <text evidence="10">The sequence shown here is derived from an EMBL/GenBank/DDBJ whole genome shotgun (WGS) entry which is preliminary data.</text>
</comment>
<dbReference type="Proteomes" id="UP001150538">
    <property type="component" value="Unassembled WGS sequence"/>
</dbReference>
<evidence type="ECO:0000256" key="1">
    <source>
        <dbReference type="ARBA" id="ARBA00004123"/>
    </source>
</evidence>
<evidence type="ECO:0000313" key="10">
    <source>
        <dbReference type="EMBL" id="KAJ1921172.1"/>
    </source>
</evidence>
<sequence length="411" mass="46983">MAGGKLNREEYRKKQDLEAARKAGTAPAEVDEDGHEINPHIPQFMAQAPWYMDTGKPSLKHQRPLVHTPKTKIGDLKVTRGLTTGPAAKRYRKGACENCGAITHKTKDCVDRPRKKGARWTNRNIKPDEAIVKPKEGYDAKRDQWDDFVMIEWELIDEARKKKKAGELDKAIASGSMADLEKQFGSSDEDDGDEDKYADKEGMPGQKVDTKSRTTVRNLRIREDTAKYLRNLDLDSAYYDPKTRSMRENPYVGKDPKELDYAGDNFTRYTGDAVDMTKTQMFSWEASERGNISMHLQANPTQTSLMNREVDSKKEKLKEATRNSILDKYGGEVHLSKPPEGLITQDEHYVEYSRTGRVIRGQEKSIPKSKYQEDVYIGHHSSVWGSWWNDGKWGYKCCLQTMKNAYCTRQP</sequence>
<evidence type="ECO:0000256" key="7">
    <source>
        <dbReference type="RuleBase" id="RU367071"/>
    </source>
</evidence>
<feature type="compositionally biased region" description="Basic and acidic residues" evidence="8">
    <location>
        <begin position="1"/>
        <end position="21"/>
    </location>
</feature>
<dbReference type="PANTHER" id="PTHR12942">
    <property type="entry name" value="STEP II SPLICING FACTOR SLU7"/>
    <property type="match status" value="1"/>
</dbReference>
<evidence type="ECO:0000256" key="3">
    <source>
        <dbReference type="ARBA" id="ARBA00022664"/>
    </source>
</evidence>
<reference evidence="10" key="1">
    <citation type="submission" date="2022-07" db="EMBL/GenBank/DDBJ databases">
        <title>Phylogenomic reconstructions and comparative analyses of Kickxellomycotina fungi.</title>
        <authorList>
            <person name="Reynolds N.K."/>
            <person name="Stajich J.E."/>
            <person name="Barry K."/>
            <person name="Grigoriev I.V."/>
            <person name="Crous P."/>
            <person name="Smith M.E."/>
        </authorList>
    </citation>
    <scope>NUCLEOTIDE SEQUENCE</scope>
    <source>
        <strain evidence="10">NBRC 100468</strain>
    </source>
</reference>
<name>A0A9W8A4X3_9FUNG</name>
<evidence type="ECO:0000256" key="8">
    <source>
        <dbReference type="SAM" id="MobiDB-lite"/>
    </source>
</evidence>
<protein>
    <recommendedName>
        <fullName evidence="7">Pre-mRNA-splicing factor SLU7</fullName>
    </recommendedName>
</protein>
<keyword evidence="4 7" id="KW-0747">Spliceosome</keyword>
<keyword evidence="3 7" id="KW-0507">mRNA processing</keyword>
<feature type="region of interest" description="Disordered" evidence="8">
    <location>
        <begin position="1"/>
        <end position="40"/>
    </location>
</feature>
<dbReference type="GO" id="GO:0030628">
    <property type="term" value="F:pre-mRNA 3'-splice site binding"/>
    <property type="evidence" value="ECO:0007669"/>
    <property type="project" value="UniProtKB-UniRule"/>
</dbReference>
<dbReference type="PANTHER" id="PTHR12942:SF2">
    <property type="entry name" value="PRE-MRNA-SPLICING FACTOR SLU7"/>
    <property type="match status" value="1"/>
</dbReference>
<dbReference type="GO" id="GO:0000398">
    <property type="term" value="P:mRNA splicing, via spliceosome"/>
    <property type="evidence" value="ECO:0007669"/>
    <property type="project" value="UniProtKB-UniRule"/>
</dbReference>
<dbReference type="OrthoDB" id="249612at2759"/>
<dbReference type="InterPro" id="IPR021715">
    <property type="entry name" value="Slu7_dom"/>
</dbReference>
<evidence type="ECO:0000256" key="6">
    <source>
        <dbReference type="ARBA" id="ARBA00023242"/>
    </source>
</evidence>
<comment type="function">
    <text evidence="7">Involved in pre-mRNA splicing.</text>
</comment>
<organism evidence="10 11">
    <name type="scientific">Mycoemilia scoparia</name>
    <dbReference type="NCBI Taxonomy" id="417184"/>
    <lineage>
        <taxon>Eukaryota</taxon>
        <taxon>Fungi</taxon>
        <taxon>Fungi incertae sedis</taxon>
        <taxon>Zoopagomycota</taxon>
        <taxon>Kickxellomycotina</taxon>
        <taxon>Kickxellomycetes</taxon>
        <taxon>Kickxellales</taxon>
        <taxon>Kickxellaceae</taxon>
        <taxon>Mycoemilia</taxon>
    </lineage>
</organism>
<dbReference type="EMBL" id="JANBPU010000006">
    <property type="protein sequence ID" value="KAJ1921172.1"/>
    <property type="molecule type" value="Genomic_DNA"/>
</dbReference>
<comment type="similarity">
    <text evidence="2 7">Belongs to the SLU7 family.</text>
</comment>
<dbReference type="Pfam" id="PF11708">
    <property type="entry name" value="Slu7"/>
    <property type="match status" value="1"/>
</dbReference>
<feature type="domain" description="Pre-mRNA-splicing factor SLU7" evidence="9">
    <location>
        <begin position="137"/>
        <end position="386"/>
    </location>
</feature>
<keyword evidence="5 7" id="KW-0508">mRNA splicing</keyword>
<comment type="subunit">
    <text evidence="7">Associated with the spliceosome.</text>
</comment>
<evidence type="ECO:0000256" key="5">
    <source>
        <dbReference type="ARBA" id="ARBA00023187"/>
    </source>
</evidence>
<dbReference type="InterPro" id="IPR039974">
    <property type="entry name" value="Splicing_factor_SLU7"/>
</dbReference>
<gene>
    <name evidence="10" type="primary">SLU7</name>
    <name evidence="10" type="ORF">H4219_000770</name>
</gene>
<evidence type="ECO:0000256" key="2">
    <source>
        <dbReference type="ARBA" id="ARBA00007203"/>
    </source>
</evidence>